<dbReference type="PANTHER" id="PTHR39179:SF1">
    <property type="entry name" value="SPORE COAT PROTEIN I"/>
    <property type="match status" value="1"/>
</dbReference>
<dbReference type="InterPro" id="IPR047175">
    <property type="entry name" value="CotS-like"/>
</dbReference>
<dbReference type="InterPro" id="IPR014255">
    <property type="entry name" value="Spore_coat_CotS"/>
</dbReference>
<evidence type="ECO:0000259" key="1">
    <source>
        <dbReference type="Pfam" id="PF01636"/>
    </source>
</evidence>
<sequence>MISLKDKPLLMAKPLLKDTFVMSAIETIKDKEIKGAKKGKKTIESKEIKHTKKGKKTIESNKIKHTKKAKKAKKAKSVQAEIESPDNNEEIAELTLTPEEEKRLIALAETLLQSWDVDVKGIEVIQGNQMALVWKVQTRKGPICLKRIHRPEKKALFSIYAQDYLAKKGARVPGIIPNKDNQLYTKFGPFLFVVYDWIEGRPFELTNTEDLQMIMKGLAQFHKASIGYRPPAGVPIFTKLGRWPNHMIKRTQQMETWKKIAKQYPDDPFSIAYLEQIDPFIREAKSTLKRLLDSSYNDWVKNVKKAPNLCHQDYGTGNSLLGPDGKIWVIDLDTVSFDLPIRDLRKMIVPLLDTNGTWDHQKFKTMLSAYESVSPLTKEQKKIMFIDMLFPYELYDIIRERYVRKSPLLVTELEEALEYERIKSRALSELISQYK</sequence>
<evidence type="ECO:0000313" key="2">
    <source>
        <dbReference type="EMBL" id="SNX66841.1"/>
    </source>
</evidence>
<feature type="domain" description="Aminoglycoside phosphotransferase" evidence="1">
    <location>
        <begin position="122"/>
        <end position="348"/>
    </location>
</feature>
<dbReference type="Pfam" id="PF01636">
    <property type="entry name" value="APH"/>
    <property type="match status" value="1"/>
</dbReference>
<keyword evidence="2" id="KW-0167">Capsid protein</keyword>
<dbReference type="Gene3D" id="3.90.1200.10">
    <property type="match status" value="1"/>
</dbReference>
<dbReference type="PANTHER" id="PTHR39179">
    <property type="entry name" value="SPORE COAT PROTEIN I"/>
    <property type="match status" value="1"/>
</dbReference>
<dbReference type="Gene3D" id="3.30.200.20">
    <property type="entry name" value="Phosphorylase Kinase, domain 1"/>
    <property type="match status" value="1"/>
</dbReference>
<keyword evidence="3" id="KW-1185">Reference proteome</keyword>
<dbReference type="Proteomes" id="UP000219546">
    <property type="component" value="Unassembled WGS sequence"/>
</dbReference>
<gene>
    <name evidence="2" type="ORF">SAMN05877753_101153</name>
</gene>
<dbReference type="SUPFAM" id="SSF56112">
    <property type="entry name" value="Protein kinase-like (PK-like)"/>
    <property type="match status" value="1"/>
</dbReference>
<protein>
    <submittedName>
        <fullName evidence="2">Spore coat protein I</fullName>
    </submittedName>
</protein>
<keyword evidence="2" id="KW-0946">Virion</keyword>
<accession>A0A285CGX2</accession>
<name>A0A285CGX2_9BACI</name>
<proteinExistence type="predicted"/>
<evidence type="ECO:0000313" key="3">
    <source>
        <dbReference type="Proteomes" id="UP000219546"/>
    </source>
</evidence>
<dbReference type="NCBIfam" id="TIGR02906">
    <property type="entry name" value="spore_CotS"/>
    <property type="match status" value="1"/>
</dbReference>
<reference evidence="2 3" key="1">
    <citation type="submission" date="2017-08" db="EMBL/GenBank/DDBJ databases">
        <authorList>
            <person name="de Groot N.N."/>
        </authorList>
    </citation>
    <scope>NUCLEOTIDE SEQUENCE [LARGE SCALE GENOMIC DNA]</scope>
    <source>
        <strain evidence="2 3">JC228</strain>
    </source>
</reference>
<dbReference type="AlphaFoldDB" id="A0A285CGX2"/>
<dbReference type="InterPro" id="IPR002575">
    <property type="entry name" value="Aminoglycoside_PTrfase"/>
</dbReference>
<dbReference type="EMBL" id="OAOP01000001">
    <property type="protein sequence ID" value="SNX66841.1"/>
    <property type="molecule type" value="Genomic_DNA"/>
</dbReference>
<dbReference type="InterPro" id="IPR011009">
    <property type="entry name" value="Kinase-like_dom_sf"/>
</dbReference>
<dbReference type="GO" id="GO:0042601">
    <property type="term" value="C:endospore-forming forespore"/>
    <property type="evidence" value="ECO:0007669"/>
    <property type="project" value="TreeGrafter"/>
</dbReference>
<organism evidence="2 3">
    <name type="scientific">Bacillus oleivorans</name>
    <dbReference type="NCBI Taxonomy" id="1448271"/>
    <lineage>
        <taxon>Bacteria</taxon>
        <taxon>Bacillati</taxon>
        <taxon>Bacillota</taxon>
        <taxon>Bacilli</taxon>
        <taxon>Bacillales</taxon>
        <taxon>Bacillaceae</taxon>
        <taxon>Bacillus</taxon>
    </lineage>
</organism>